<dbReference type="SUPFAM" id="SSF46785">
    <property type="entry name" value="Winged helix' DNA-binding domain"/>
    <property type="match status" value="1"/>
</dbReference>
<dbReference type="InterPro" id="IPR036388">
    <property type="entry name" value="WH-like_DNA-bd_sf"/>
</dbReference>
<dbReference type="RefSeq" id="WP_212695715.1">
    <property type="nucleotide sequence ID" value="NZ_CP058649.1"/>
</dbReference>
<name>A0A8J8SIK0_9FIRM</name>
<dbReference type="Proteomes" id="UP000683246">
    <property type="component" value="Chromosome"/>
</dbReference>
<dbReference type="AlphaFoldDB" id="A0A8J8SIK0"/>
<proteinExistence type="predicted"/>
<keyword evidence="2" id="KW-1185">Reference proteome</keyword>
<reference evidence="1" key="1">
    <citation type="submission" date="2020-07" db="EMBL/GenBank/DDBJ databases">
        <title>Vallitalea pronyensis genome.</title>
        <authorList>
            <person name="Postec A."/>
        </authorList>
    </citation>
    <scope>NUCLEOTIDE SEQUENCE</scope>
    <source>
        <strain evidence="1">FatNI3</strain>
    </source>
</reference>
<organism evidence="1 2">
    <name type="scientific">Vallitalea pronyensis</name>
    <dbReference type="NCBI Taxonomy" id="1348613"/>
    <lineage>
        <taxon>Bacteria</taxon>
        <taxon>Bacillati</taxon>
        <taxon>Bacillota</taxon>
        <taxon>Clostridia</taxon>
        <taxon>Lachnospirales</taxon>
        <taxon>Vallitaleaceae</taxon>
        <taxon>Vallitalea</taxon>
    </lineage>
</organism>
<dbReference type="InterPro" id="IPR036390">
    <property type="entry name" value="WH_DNA-bd_sf"/>
</dbReference>
<evidence type="ECO:0000313" key="1">
    <source>
        <dbReference type="EMBL" id="QUI25015.1"/>
    </source>
</evidence>
<gene>
    <name evidence="1" type="ORF">HZI73_23175</name>
</gene>
<protein>
    <submittedName>
        <fullName evidence="1">Winged helix-turn-helix transcriptional regulator</fullName>
    </submittedName>
</protein>
<dbReference type="Gene3D" id="1.10.10.10">
    <property type="entry name" value="Winged helix-like DNA-binding domain superfamily/Winged helix DNA-binding domain"/>
    <property type="match status" value="1"/>
</dbReference>
<sequence>MPQSVYSDNEFFIMSEIADNESISQRELSRKLGLSLGSINVLINKMIREGLIKMEQVSQKQVFYMLTPVGIMEKANKTVRYLKVHYRAIYETKEKVKSVLSELSLKYDDIFILKSDDEMGEVIGVAVTEFLSENKSVKVNIIGKNSKFSVKKIRNAVLLYVGEDQELMGDYLKINNVKMINLLERL</sequence>
<dbReference type="Pfam" id="PF13412">
    <property type="entry name" value="HTH_24"/>
    <property type="match status" value="1"/>
</dbReference>
<dbReference type="KEGG" id="vpy:HZI73_23175"/>
<accession>A0A8J8SIK0</accession>
<evidence type="ECO:0000313" key="2">
    <source>
        <dbReference type="Proteomes" id="UP000683246"/>
    </source>
</evidence>
<dbReference type="EMBL" id="CP058649">
    <property type="protein sequence ID" value="QUI25015.1"/>
    <property type="molecule type" value="Genomic_DNA"/>
</dbReference>